<dbReference type="Pfam" id="PF04601">
    <property type="entry name" value="DUF569"/>
    <property type="match status" value="1"/>
</dbReference>
<evidence type="ECO:0000256" key="1">
    <source>
        <dbReference type="ARBA" id="ARBA00004123"/>
    </source>
</evidence>
<evidence type="ECO:0000313" key="5">
    <source>
        <dbReference type="Proteomes" id="UP001396334"/>
    </source>
</evidence>
<dbReference type="Gene3D" id="1.10.10.60">
    <property type="entry name" value="Homeodomain-like"/>
    <property type="match status" value="1"/>
</dbReference>
<evidence type="ECO:0000313" key="4">
    <source>
        <dbReference type="EMBL" id="KAK8996026.1"/>
    </source>
</evidence>
<gene>
    <name evidence="4" type="ORF">V6N11_076276</name>
</gene>
<organism evidence="4 5">
    <name type="scientific">Hibiscus sabdariffa</name>
    <name type="common">roselle</name>
    <dbReference type="NCBI Taxonomy" id="183260"/>
    <lineage>
        <taxon>Eukaryota</taxon>
        <taxon>Viridiplantae</taxon>
        <taxon>Streptophyta</taxon>
        <taxon>Embryophyta</taxon>
        <taxon>Tracheophyta</taxon>
        <taxon>Spermatophyta</taxon>
        <taxon>Magnoliopsida</taxon>
        <taxon>eudicotyledons</taxon>
        <taxon>Gunneridae</taxon>
        <taxon>Pentapetalae</taxon>
        <taxon>rosids</taxon>
        <taxon>malvids</taxon>
        <taxon>Malvales</taxon>
        <taxon>Malvaceae</taxon>
        <taxon>Malvoideae</taxon>
        <taxon>Hibiscus</taxon>
    </lineage>
</organism>
<dbReference type="PANTHER" id="PTHR31205">
    <property type="entry name" value="ACTIN CROSS-LINKING PROTEIN (DUF569)"/>
    <property type="match status" value="1"/>
</dbReference>
<sequence>MNERVFAIEMAFPPHAFMFQTLHQYQNRYHLPSPYSLTSLLSSPPQLFHGAGKLEEVLHGGHGNGDDELSDEGSNHGEKKKRLKKEQVRALENSFELGNKLDPEKKLRLSKELGLKPRHLVPKQEGKIVVGMEIFQKASVVRLCSHHDKFLVANEDQETVGQDRDGTSMNARWTVEFPESSSIHIRLKSCHGKYLTASNMPFLIGLRGKKVLQTLPRRLTSSVEWEPVMEGVQIRLRTRYGQYLRANGKFPPWRGHITHDVPYRSATQEWILWNVEILEHRHEEALPRLLPPAETSSSSWQPPINENDWVVFVRHVPRECNGVADSLAALGRDYGWQGSTFPAPPRGIVHRLDDERQQWLSTRPVQRFVDDPG</sequence>
<dbReference type="InterPro" id="IPR007679">
    <property type="entry name" value="DUF569"/>
</dbReference>
<comment type="caution">
    <text evidence="4">The sequence shown here is derived from an EMBL/GenBank/DDBJ whole genome shotgun (WGS) entry which is preliminary data.</text>
</comment>
<keyword evidence="5" id="KW-1185">Reference proteome</keyword>
<feature type="region of interest" description="Disordered" evidence="2">
    <location>
        <begin position="56"/>
        <end position="85"/>
    </location>
</feature>
<dbReference type="InterPro" id="IPR001356">
    <property type="entry name" value="HD"/>
</dbReference>
<evidence type="ECO:0000256" key="2">
    <source>
        <dbReference type="SAM" id="MobiDB-lite"/>
    </source>
</evidence>
<dbReference type="SUPFAM" id="SSF50405">
    <property type="entry name" value="Actin-crosslinking proteins"/>
    <property type="match status" value="1"/>
</dbReference>
<proteinExistence type="predicted"/>
<dbReference type="Proteomes" id="UP001396334">
    <property type="component" value="Unassembled WGS sequence"/>
</dbReference>
<comment type="subcellular location">
    <subcellularLocation>
        <location evidence="1">Nucleus</location>
    </subcellularLocation>
</comment>
<dbReference type="PANTHER" id="PTHR31205:SF77">
    <property type="entry name" value="CROSS-LINKING PROTEIN, PUTATIVE (DUF569)-RELATED"/>
    <property type="match status" value="1"/>
</dbReference>
<feature type="domain" description="DUF569" evidence="3">
    <location>
        <begin position="132"/>
        <end position="273"/>
    </location>
</feature>
<dbReference type="CDD" id="cd00086">
    <property type="entry name" value="homeodomain"/>
    <property type="match status" value="1"/>
</dbReference>
<dbReference type="CDD" id="cd23340">
    <property type="entry name" value="beta-trefoil_FSCN_ACP-like"/>
    <property type="match status" value="1"/>
</dbReference>
<dbReference type="Gene3D" id="2.80.10.50">
    <property type="match status" value="1"/>
</dbReference>
<accession>A0ABR2Q5S7</accession>
<name>A0ABR2Q5S7_9ROSI</name>
<reference evidence="4 5" key="1">
    <citation type="journal article" date="2024" name="G3 (Bethesda)">
        <title>Genome assembly of Hibiscus sabdariffa L. provides insights into metabolisms of medicinal natural products.</title>
        <authorList>
            <person name="Kim T."/>
        </authorList>
    </citation>
    <scope>NUCLEOTIDE SEQUENCE [LARGE SCALE GENOMIC DNA]</scope>
    <source>
        <strain evidence="4">TK-2024</strain>
        <tissue evidence="4">Old leaves</tissue>
    </source>
</reference>
<dbReference type="InterPro" id="IPR009057">
    <property type="entry name" value="Homeodomain-like_sf"/>
</dbReference>
<dbReference type="SUPFAM" id="SSF46689">
    <property type="entry name" value="Homeodomain-like"/>
    <property type="match status" value="1"/>
</dbReference>
<protein>
    <recommendedName>
        <fullName evidence="3">DUF569 domain-containing protein</fullName>
    </recommendedName>
</protein>
<dbReference type="InterPro" id="IPR008999">
    <property type="entry name" value="Actin-crosslinking"/>
</dbReference>
<dbReference type="EMBL" id="JBBPBN010000045">
    <property type="protein sequence ID" value="KAK8996026.1"/>
    <property type="molecule type" value="Genomic_DNA"/>
</dbReference>
<evidence type="ECO:0000259" key="3">
    <source>
        <dbReference type="Pfam" id="PF04601"/>
    </source>
</evidence>